<dbReference type="PROSITE" id="PS00622">
    <property type="entry name" value="HTH_LUXR_1"/>
    <property type="match status" value="1"/>
</dbReference>
<evidence type="ECO:0000256" key="1">
    <source>
        <dbReference type="ARBA" id="ARBA00023015"/>
    </source>
</evidence>
<organism evidence="7 8">
    <name type="scientific">Caballeronia udeis</name>
    <dbReference type="NCBI Taxonomy" id="1232866"/>
    <lineage>
        <taxon>Bacteria</taxon>
        <taxon>Pseudomonadati</taxon>
        <taxon>Pseudomonadota</taxon>
        <taxon>Betaproteobacteria</taxon>
        <taxon>Burkholderiales</taxon>
        <taxon>Burkholderiaceae</taxon>
        <taxon>Caballeronia</taxon>
    </lineage>
</organism>
<dbReference type="PRINTS" id="PR00038">
    <property type="entry name" value="HTHLUXR"/>
</dbReference>
<evidence type="ECO:0000259" key="6">
    <source>
        <dbReference type="PROSITE" id="PS50110"/>
    </source>
</evidence>
<dbReference type="Gene3D" id="3.40.50.2300">
    <property type="match status" value="1"/>
</dbReference>
<dbReference type="EMBL" id="FCOK02000033">
    <property type="protein sequence ID" value="SAL46251.1"/>
    <property type="molecule type" value="Genomic_DNA"/>
</dbReference>
<feature type="modified residue" description="4-aspartylphosphate" evidence="4">
    <location>
        <position position="57"/>
    </location>
</feature>
<dbReference type="SMART" id="SM00448">
    <property type="entry name" value="REC"/>
    <property type="match status" value="1"/>
</dbReference>
<dbReference type="CDD" id="cd06170">
    <property type="entry name" value="LuxR_C_like"/>
    <property type="match status" value="1"/>
</dbReference>
<dbReference type="InterPro" id="IPR011006">
    <property type="entry name" value="CheY-like_superfamily"/>
</dbReference>
<evidence type="ECO:0000259" key="5">
    <source>
        <dbReference type="PROSITE" id="PS50043"/>
    </source>
</evidence>
<dbReference type="AlphaFoldDB" id="A0A158HQS1"/>
<dbReference type="PROSITE" id="PS50110">
    <property type="entry name" value="RESPONSE_REGULATORY"/>
    <property type="match status" value="1"/>
</dbReference>
<dbReference type="InterPro" id="IPR000792">
    <property type="entry name" value="Tscrpt_reg_LuxR_C"/>
</dbReference>
<dbReference type="InterPro" id="IPR001789">
    <property type="entry name" value="Sig_transdc_resp-reg_receiver"/>
</dbReference>
<dbReference type="SMART" id="SM00421">
    <property type="entry name" value="HTH_LUXR"/>
    <property type="match status" value="1"/>
</dbReference>
<name>A0A158HQS1_9BURK</name>
<keyword evidence="4" id="KW-0597">Phosphoprotein</keyword>
<dbReference type="GO" id="GO:0006355">
    <property type="term" value="P:regulation of DNA-templated transcription"/>
    <property type="evidence" value="ECO:0007669"/>
    <property type="project" value="InterPro"/>
</dbReference>
<keyword evidence="3" id="KW-0804">Transcription</keyword>
<dbReference type="RefSeq" id="WP_062088935.1">
    <property type="nucleotide sequence ID" value="NZ_FCOK02000033.1"/>
</dbReference>
<accession>A0A158HQS1</accession>
<dbReference type="InterPro" id="IPR036388">
    <property type="entry name" value="WH-like_DNA-bd_sf"/>
</dbReference>
<feature type="domain" description="HTH luxR-type" evidence="5">
    <location>
        <begin position="138"/>
        <end position="203"/>
    </location>
</feature>
<reference evidence="7 8" key="1">
    <citation type="submission" date="2016-01" db="EMBL/GenBank/DDBJ databases">
        <authorList>
            <person name="Oliw E.H."/>
        </authorList>
    </citation>
    <scope>NUCLEOTIDE SEQUENCE [LARGE SCALE GENOMIC DNA]</scope>
    <source>
        <strain evidence="7">LMG 27134</strain>
    </source>
</reference>
<dbReference type="CDD" id="cd17537">
    <property type="entry name" value="REC_FixJ"/>
    <property type="match status" value="1"/>
</dbReference>
<keyword evidence="1" id="KW-0805">Transcription regulation</keyword>
<dbReference type="PANTHER" id="PTHR44688">
    <property type="entry name" value="DNA-BINDING TRANSCRIPTIONAL ACTIVATOR DEVR_DOSR"/>
    <property type="match status" value="1"/>
</dbReference>
<dbReference type="PROSITE" id="PS50043">
    <property type="entry name" value="HTH_LUXR_2"/>
    <property type="match status" value="1"/>
</dbReference>
<evidence type="ECO:0000256" key="3">
    <source>
        <dbReference type="ARBA" id="ARBA00023163"/>
    </source>
</evidence>
<dbReference type="Gene3D" id="1.10.10.10">
    <property type="entry name" value="Winged helix-like DNA-binding domain superfamily/Winged helix DNA-binding domain"/>
    <property type="match status" value="1"/>
</dbReference>
<evidence type="ECO:0000313" key="7">
    <source>
        <dbReference type="EMBL" id="SAL46251.1"/>
    </source>
</evidence>
<dbReference type="PANTHER" id="PTHR44688:SF16">
    <property type="entry name" value="DNA-BINDING TRANSCRIPTIONAL ACTIVATOR DEVR_DOSR"/>
    <property type="match status" value="1"/>
</dbReference>
<proteinExistence type="predicted"/>
<evidence type="ECO:0000313" key="8">
    <source>
        <dbReference type="Proteomes" id="UP000054683"/>
    </source>
</evidence>
<dbReference type="Pfam" id="PF00072">
    <property type="entry name" value="Response_reg"/>
    <property type="match status" value="1"/>
</dbReference>
<feature type="domain" description="Response regulatory" evidence="6">
    <location>
        <begin position="7"/>
        <end position="122"/>
    </location>
</feature>
<gene>
    <name evidence="7" type="ORF">AWB69_04659</name>
</gene>
<evidence type="ECO:0000256" key="4">
    <source>
        <dbReference type="PROSITE-ProRule" id="PRU00169"/>
    </source>
</evidence>
<protein>
    <submittedName>
        <fullName evidence="7">Two component LuxR family transcriptional regulator</fullName>
    </submittedName>
</protein>
<keyword evidence="2" id="KW-0238">DNA-binding</keyword>
<dbReference type="Pfam" id="PF00196">
    <property type="entry name" value="GerE"/>
    <property type="match status" value="1"/>
</dbReference>
<sequence>MSEVSSTVFVVDDDTAVCRALTRLIRSAGYCVESFESAHEFLACHPYFKDCACLVLDVGLPDINGLELQNELNAANSVLPIIFITGDSDVATTVRAMKAGATDFLAKPVTDSDLLPAIENALQVSSQALANRTELDGIHGRMARLTPREREVLALLVEGRPNKQVACKLGIAEKTIKVHRARVMEKMEAHSLVDLVRVIDKVCTPLAHGQRA</sequence>
<evidence type="ECO:0000256" key="2">
    <source>
        <dbReference type="ARBA" id="ARBA00023125"/>
    </source>
</evidence>
<dbReference type="Proteomes" id="UP000054683">
    <property type="component" value="Unassembled WGS sequence"/>
</dbReference>
<dbReference type="GO" id="GO:0000160">
    <property type="term" value="P:phosphorelay signal transduction system"/>
    <property type="evidence" value="ECO:0007669"/>
    <property type="project" value="InterPro"/>
</dbReference>
<dbReference type="OrthoDB" id="9802186at2"/>
<dbReference type="SUPFAM" id="SSF52172">
    <property type="entry name" value="CheY-like"/>
    <property type="match status" value="1"/>
</dbReference>
<dbReference type="GO" id="GO:0003677">
    <property type="term" value="F:DNA binding"/>
    <property type="evidence" value="ECO:0007669"/>
    <property type="project" value="UniProtKB-KW"/>
</dbReference>